<dbReference type="InterPro" id="IPR000847">
    <property type="entry name" value="LysR_HTH_N"/>
</dbReference>
<keyword evidence="3" id="KW-0238">DNA-binding</keyword>
<dbReference type="PROSITE" id="PS50931">
    <property type="entry name" value="HTH_LYSR"/>
    <property type="match status" value="1"/>
</dbReference>
<dbReference type="InterPro" id="IPR036388">
    <property type="entry name" value="WH-like_DNA-bd_sf"/>
</dbReference>
<dbReference type="RefSeq" id="WP_137098091.1">
    <property type="nucleotide sequence ID" value="NZ_CP039865.1"/>
</dbReference>
<evidence type="ECO:0000256" key="2">
    <source>
        <dbReference type="ARBA" id="ARBA00023015"/>
    </source>
</evidence>
<reference evidence="6 7" key="1">
    <citation type="submission" date="2019-04" db="EMBL/GenBank/DDBJ databases">
        <title>Phreatobacter aquaticus sp. nov.</title>
        <authorList>
            <person name="Choi A."/>
            <person name="Baek K."/>
        </authorList>
    </citation>
    <scope>NUCLEOTIDE SEQUENCE [LARGE SCALE GENOMIC DNA]</scope>
    <source>
        <strain evidence="6 7">NMCR1094</strain>
    </source>
</reference>
<dbReference type="AlphaFoldDB" id="A0A4D7QH95"/>
<dbReference type="GO" id="GO:0010628">
    <property type="term" value="P:positive regulation of gene expression"/>
    <property type="evidence" value="ECO:0007669"/>
    <property type="project" value="TreeGrafter"/>
</dbReference>
<accession>A0A4D7QH95</accession>
<dbReference type="SUPFAM" id="SSF46785">
    <property type="entry name" value="Winged helix' DNA-binding domain"/>
    <property type="match status" value="1"/>
</dbReference>
<comment type="similarity">
    <text evidence="1">Belongs to the LysR transcriptional regulatory family.</text>
</comment>
<dbReference type="GO" id="GO:0003700">
    <property type="term" value="F:DNA-binding transcription factor activity"/>
    <property type="evidence" value="ECO:0007669"/>
    <property type="project" value="InterPro"/>
</dbReference>
<evidence type="ECO:0000256" key="3">
    <source>
        <dbReference type="ARBA" id="ARBA00023125"/>
    </source>
</evidence>
<dbReference type="InterPro" id="IPR005119">
    <property type="entry name" value="LysR_subst-bd"/>
</dbReference>
<keyword evidence="2" id="KW-0805">Transcription regulation</keyword>
<feature type="domain" description="HTH lysR-type" evidence="5">
    <location>
        <begin position="1"/>
        <end position="58"/>
    </location>
</feature>
<keyword evidence="7" id="KW-1185">Reference proteome</keyword>
<dbReference type="SUPFAM" id="SSF53850">
    <property type="entry name" value="Periplasmic binding protein-like II"/>
    <property type="match status" value="1"/>
</dbReference>
<organism evidence="6 7">
    <name type="scientific">Phreatobacter aquaticus</name>
    <dbReference type="NCBI Taxonomy" id="2570229"/>
    <lineage>
        <taxon>Bacteria</taxon>
        <taxon>Pseudomonadati</taxon>
        <taxon>Pseudomonadota</taxon>
        <taxon>Alphaproteobacteria</taxon>
        <taxon>Hyphomicrobiales</taxon>
        <taxon>Phreatobacteraceae</taxon>
        <taxon>Phreatobacter</taxon>
    </lineage>
</organism>
<gene>
    <name evidence="6" type="ORF">E8L99_02650</name>
</gene>
<dbReference type="Gene3D" id="3.40.190.290">
    <property type="match status" value="1"/>
</dbReference>
<sequence>MNHRQLETFAAVMRAGTASRAADILGVTQPAVSRSLAELEKALGFQLFARVQNRLVPTPEAHQFFTEVEASFRGIDTLRAAAARIRDHGSGQLRIGSLSALGSSLVPRAIARFRQTHPDIAVTLIVAASREIRDQVASGAFDLGLAADEIDTTGVQHQLFVAPDAVCALPVGHRLAAKAVITPADLEGEPMIAYVPEDRARQRIDRIFDQAGIRPRIVVETIYAATVCALVSEGVGIGFVSRYGAAGHDQSRLVLRPFEPAAPIRSLLILPPDRPKSDLVRAMIDALMATR</sequence>
<keyword evidence="4" id="KW-0804">Transcription</keyword>
<dbReference type="CDD" id="cd08415">
    <property type="entry name" value="PBP2_LysR_opines_like"/>
    <property type="match status" value="1"/>
</dbReference>
<name>A0A4D7QH95_9HYPH</name>
<dbReference type="Pfam" id="PF00126">
    <property type="entry name" value="HTH_1"/>
    <property type="match status" value="1"/>
</dbReference>
<dbReference type="GO" id="GO:0043565">
    <property type="term" value="F:sequence-specific DNA binding"/>
    <property type="evidence" value="ECO:0007669"/>
    <property type="project" value="TreeGrafter"/>
</dbReference>
<dbReference type="InterPro" id="IPR037424">
    <property type="entry name" value="NocR_PBP2"/>
</dbReference>
<dbReference type="PANTHER" id="PTHR30427">
    <property type="entry name" value="TRANSCRIPTIONAL ACTIVATOR PROTEIN LYSR"/>
    <property type="match status" value="1"/>
</dbReference>
<dbReference type="PRINTS" id="PR00039">
    <property type="entry name" value="HTHLYSR"/>
</dbReference>
<dbReference type="GO" id="GO:0009089">
    <property type="term" value="P:lysine biosynthetic process via diaminopimelate"/>
    <property type="evidence" value="ECO:0007669"/>
    <property type="project" value="TreeGrafter"/>
</dbReference>
<dbReference type="OrthoDB" id="8479870at2"/>
<evidence type="ECO:0000313" key="6">
    <source>
        <dbReference type="EMBL" id="QCK84757.1"/>
    </source>
</evidence>
<dbReference type="Gene3D" id="1.10.10.10">
    <property type="entry name" value="Winged helix-like DNA-binding domain superfamily/Winged helix DNA-binding domain"/>
    <property type="match status" value="1"/>
</dbReference>
<dbReference type="Pfam" id="PF03466">
    <property type="entry name" value="LysR_substrate"/>
    <property type="match status" value="1"/>
</dbReference>
<dbReference type="InterPro" id="IPR036390">
    <property type="entry name" value="WH_DNA-bd_sf"/>
</dbReference>
<dbReference type="Proteomes" id="UP000298588">
    <property type="component" value="Chromosome"/>
</dbReference>
<evidence type="ECO:0000259" key="5">
    <source>
        <dbReference type="PROSITE" id="PS50931"/>
    </source>
</evidence>
<proteinExistence type="inferred from homology"/>
<evidence type="ECO:0000256" key="1">
    <source>
        <dbReference type="ARBA" id="ARBA00009437"/>
    </source>
</evidence>
<dbReference type="PANTHER" id="PTHR30427:SF1">
    <property type="entry name" value="TRANSCRIPTIONAL ACTIVATOR PROTEIN LYSR"/>
    <property type="match status" value="1"/>
</dbReference>
<protein>
    <submittedName>
        <fullName evidence="6">LysR family transcriptional regulator</fullName>
    </submittedName>
</protein>
<dbReference type="EMBL" id="CP039865">
    <property type="protein sequence ID" value="QCK84757.1"/>
    <property type="molecule type" value="Genomic_DNA"/>
</dbReference>
<evidence type="ECO:0000313" key="7">
    <source>
        <dbReference type="Proteomes" id="UP000298588"/>
    </source>
</evidence>
<evidence type="ECO:0000256" key="4">
    <source>
        <dbReference type="ARBA" id="ARBA00023163"/>
    </source>
</evidence>
<dbReference type="KEGG" id="paqt:E8L99_02650"/>